<keyword evidence="3" id="KW-1185">Reference proteome</keyword>
<dbReference type="OrthoDB" id="7061017at2"/>
<proteinExistence type="predicted"/>
<dbReference type="AlphaFoldDB" id="A0A127FDS7"/>
<reference evidence="2 3" key="1">
    <citation type="submission" date="2015-06" db="EMBL/GenBank/DDBJ databases">
        <title>A Comprehensive Approach to Explore the Metabolic and Phylogenetic Diversity of Bacterial Steroid Degradation in the Environment: Testosterone as an Example.</title>
        <authorList>
            <person name="Yang F.-C."/>
            <person name="Chen Y.-L."/>
            <person name="Yu C.-P."/>
            <person name="Tang S.-L."/>
            <person name="Wang P.-H."/>
            <person name="Ismail W."/>
            <person name="Wang C.-H."/>
            <person name="Yang C.-Y."/>
            <person name="Chiang Y.-R."/>
        </authorList>
    </citation>
    <scope>NUCLEOTIDE SEQUENCE [LARGE SCALE GENOMIC DNA]</scope>
    <source>
        <strain evidence="2 3">DSM 18526</strain>
    </source>
</reference>
<accession>A0A127FDS7</accession>
<sequence length="132" mass="14155">MRVRFSEQAMRCRVSRLELDRLLSGGAVTLKVALPQKHSFSLSVRPAAAVIGEWQLDSDPTGLWLTIPRDALTSLARSPPSKEGIEHAFELSDSGTPGGGHIVVSFDVDLKDGARSPGSRYRGDIADLPSGS</sequence>
<dbReference type="KEGG" id="sdf:ACG33_12145"/>
<dbReference type="EMBL" id="CP011971">
    <property type="protein sequence ID" value="AMN47835.1"/>
    <property type="molecule type" value="Genomic_DNA"/>
</dbReference>
<organism evidence="2 3">
    <name type="scientific">Steroidobacter denitrificans</name>
    <dbReference type="NCBI Taxonomy" id="465721"/>
    <lineage>
        <taxon>Bacteria</taxon>
        <taxon>Pseudomonadati</taxon>
        <taxon>Pseudomonadota</taxon>
        <taxon>Gammaproteobacteria</taxon>
        <taxon>Steroidobacterales</taxon>
        <taxon>Steroidobacteraceae</taxon>
        <taxon>Steroidobacter</taxon>
    </lineage>
</organism>
<name>A0A127FDS7_STEDE</name>
<feature type="region of interest" description="Disordered" evidence="1">
    <location>
        <begin position="112"/>
        <end position="132"/>
    </location>
</feature>
<gene>
    <name evidence="2" type="ORF">ACG33_12145</name>
</gene>
<evidence type="ECO:0000256" key="1">
    <source>
        <dbReference type="SAM" id="MobiDB-lite"/>
    </source>
</evidence>
<protein>
    <submittedName>
        <fullName evidence="2">Uncharacterized protein</fullName>
    </submittedName>
</protein>
<dbReference type="RefSeq" id="WP_066921536.1">
    <property type="nucleotide sequence ID" value="NZ_CP011971.1"/>
</dbReference>
<dbReference type="Proteomes" id="UP000070250">
    <property type="component" value="Chromosome"/>
</dbReference>
<evidence type="ECO:0000313" key="3">
    <source>
        <dbReference type="Proteomes" id="UP000070250"/>
    </source>
</evidence>
<evidence type="ECO:0000313" key="2">
    <source>
        <dbReference type="EMBL" id="AMN47835.1"/>
    </source>
</evidence>